<evidence type="ECO:0000256" key="2">
    <source>
        <dbReference type="ARBA" id="ARBA00005898"/>
    </source>
</evidence>
<keyword evidence="6 12" id="KW-0547">Nucleotide-binding</keyword>
<feature type="binding site" evidence="12">
    <location>
        <position position="456"/>
    </location>
    <ligand>
        <name>meso-2,6-diaminopimelate</name>
        <dbReference type="ChEBI" id="CHEBI:57791"/>
    </ligand>
</feature>
<evidence type="ECO:0000256" key="4">
    <source>
        <dbReference type="ARBA" id="ARBA00022598"/>
    </source>
</evidence>
<dbReference type="GO" id="GO:0005737">
    <property type="term" value="C:cytoplasm"/>
    <property type="evidence" value="ECO:0007669"/>
    <property type="project" value="UniProtKB-SubCell"/>
</dbReference>
<feature type="domain" description="Mur ligase central" evidence="16">
    <location>
        <begin position="107"/>
        <end position="304"/>
    </location>
</feature>
<dbReference type="InterPro" id="IPR018109">
    <property type="entry name" value="Folylpolyglutamate_synth_CS"/>
</dbReference>
<dbReference type="GO" id="GO:0008360">
    <property type="term" value="P:regulation of cell shape"/>
    <property type="evidence" value="ECO:0007669"/>
    <property type="project" value="UniProtKB-KW"/>
</dbReference>
<dbReference type="Pfam" id="PF02875">
    <property type="entry name" value="Mur_ligase_C"/>
    <property type="match status" value="1"/>
</dbReference>
<evidence type="ECO:0000313" key="18">
    <source>
        <dbReference type="Proteomes" id="UP000823960"/>
    </source>
</evidence>
<dbReference type="GO" id="GO:0005524">
    <property type="term" value="F:ATP binding"/>
    <property type="evidence" value="ECO:0007669"/>
    <property type="project" value="UniProtKB-UniRule"/>
</dbReference>
<evidence type="ECO:0000256" key="10">
    <source>
        <dbReference type="ARBA" id="ARBA00023306"/>
    </source>
</evidence>
<comment type="PTM">
    <text evidence="12">Carboxylation is probably crucial for Mg(2+) binding and, consequently, for the gamma-phosphate positioning of ATP.</text>
</comment>
<dbReference type="Gene3D" id="3.90.190.20">
    <property type="entry name" value="Mur ligase, C-terminal domain"/>
    <property type="match status" value="1"/>
</dbReference>
<reference evidence="17" key="2">
    <citation type="journal article" date="2021" name="PeerJ">
        <title>Extensive microbial diversity within the chicken gut microbiome revealed by metagenomics and culture.</title>
        <authorList>
            <person name="Gilroy R."/>
            <person name="Ravi A."/>
            <person name="Getino M."/>
            <person name="Pursley I."/>
            <person name="Horton D.L."/>
            <person name="Alikhan N.F."/>
            <person name="Baker D."/>
            <person name="Gharbi K."/>
            <person name="Hall N."/>
            <person name="Watson M."/>
            <person name="Adriaenssens E.M."/>
            <person name="Foster-Nyarko E."/>
            <person name="Jarju S."/>
            <person name="Secka A."/>
            <person name="Antonio M."/>
            <person name="Oren A."/>
            <person name="Chaudhuri R.R."/>
            <person name="La Ragione R."/>
            <person name="Hildebrand F."/>
            <person name="Pallen M.J."/>
        </authorList>
    </citation>
    <scope>NUCLEOTIDE SEQUENCE</scope>
    <source>
        <strain evidence="17">1370</strain>
    </source>
</reference>
<feature type="binding site" evidence="12">
    <location>
        <position position="31"/>
    </location>
    <ligand>
        <name>UDP-N-acetyl-alpha-D-muramoyl-L-alanyl-D-glutamate</name>
        <dbReference type="ChEBI" id="CHEBI:83900"/>
    </ligand>
</feature>
<gene>
    <name evidence="12" type="primary">murE</name>
    <name evidence="17" type="ORF">IAD28_06585</name>
</gene>
<dbReference type="GO" id="GO:0004326">
    <property type="term" value="F:tetrahydrofolylpolyglutamate synthase activity"/>
    <property type="evidence" value="ECO:0007669"/>
    <property type="project" value="InterPro"/>
</dbReference>
<protein>
    <recommendedName>
        <fullName evidence="12">UDP-N-acetylmuramoyl-L-alanyl-D-glutamate--2,6-diaminopimelate ligase</fullName>
        <ecNumber evidence="12">6.3.2.13</ecNumber>
    </recommendedName>
    <alternativeName>
        <fullName evidence="12">Meso-A2pm-adding enzyme</fullName>
    </alternativeName>
    <alternativeName>
        <fullName evidence="12">Meso-diaminopimelate-adding enzyme</fullName>
    </alternativeName>
    <alternativeName>
        <fullName evidence="12">UDP-MurNAc-L-Ala-D-Glu:meso-diaminopimelate ligase</fullName>
    </alternativeName>
    <alternativeName>
        <fullName evidence="12">UDP-MurNAc-tripeptide synthetase</fullName>
    </alternativeName>
    <alternativeName>
        <fullName evidence="12">UDP-N-acetylmuramyl-tripeptide synthetase</fullName>
    </alternativeName>
</protein>
<comment type="subcellular location">
    <subcellularLocation>
        <location evidence="12 13">Cytoplasm</location>
    </subcellularLocation>
</comment>
<feature type="binding site" evidence="12">
    <location>
        <position position="184"/>
    </location>
    <ligand>
        <name>UDP-N-acetyl-alpha-D-muramoyl-L-alanyl-D-glutamate</name>
        <dbReference type="ChEBI" id="CHEBI:83900"/>
    </ligand>
</feature>
<dbReference type="SUPFAM" id="SSF53623">
    <property type="entry name" value="MurD-like peptide ligases, catalytic domain"/>
    <property type="match status" value="1"/>
</dbReference>
<dbReference type="SUPFAM" id="SSF63418">
    <property type="entry name" value="MurE/MurF N-terminal domain"/>
    <property type="match status" value="1"/>
</dbReference>
<keyword evidence="8 12" id="KW-0133">Cell shape</keyword>
<feature type="binding site" evidence="12">
    <location>
        <begin position="109"/>
        <end position="115"/>
    </location>
    <ligand>
        <name>ATP</name>
        <dbReference type="ChEBI" id="CHEBI:30616"/>
    </ligand>
</feature>
<dbReference type="NCBIfam" id="TIGR01085">
    <property type="entry name" value="murE"/>
    <property type="match status" value="1"/>
</dbReference>
<dbReference type="InterPro" id="IPR036615">
    <property type="entry name" value="Mur_ligase_C_dom_sf"/>
</dbReference>
<feature type="binding site" evidence="12">
    <location>
        <position position="186"/>
    </location>
    <ligand>
        <name>UDP-N-acetyl-alpha-D-muramoyl-L-alanyl-D-glutamate</name>
        <dbReference type="ChEBI" id="CHEBI:83900"/>
    </ligand>
</feature>
<comment type="caution">
    <text evidence="12">Lacks conserved residue(s) required for the propagation of feature annotation.</text>
</comment>
<feature type="short sequence motif" description="Meso-diaminopimelate recognition motif" evidence="12">
    <location>
        <begin position="400"/>
        <end position="403"/>
    </location>
</feature>
<keyword evidence="4 12" id="KW-0436">Ligase</keyword>
<dbReference type="Pfam" id="PF01225">
    <property type="entry name" value="Mur_ligase"/>
    <property type="match status" value="1"/>
</dbReference>
<evidence type="ECO:0000256" key="13">
    <source>
        <dbReference type="RuleBase" id="RU004135"/>
    </source>
</evidence>
<evidence type="ECO:0000259" key="15">
    <source>
        <dbReference type="Pfam" id="PF02875"/>
    </source>
</evidence>
<dbReference type="Gene3D" id="3.40.1390.10">
    <property type="entry name" value="MurE/MurF, N-terminal domain"/>
    <property type="match status" value="1"/>
</dbReference>
<dbReference type="Proteomes" id="UP000823960">
    <property type="component" value="Unassembled WGS sequence"/>
</dbReference>
<proteinExistence type="inferred from homology"/>
<reference evidence="17" key="1">
    <citation type="submission" date="2020-10" db="EMBL/GenBank/DDBJ databases">
        <authorList>
            <person name="Gilroy R."/>
        </authorList>
    </citation>
    <scope>NUCLEOTIDE SEQUENCE</scope>
    <source>
        <strain evidence="17">1370</strain>
    </source>
</reference>
<keyword evidence="10 12" id="KW-0131">Cell cycle</keyword>
<comment type="function">
    <text evidence="12">Catalyzes the addition of meso-diaminopimelic acid to the nucleotide precursor UDP-N-acetylmuramoyl-L-alanyl-D-glutamate (UMAG) in the biosynthesis of bacterial cell-wall peptidoglycan.</text>
</comment>
<feature type="domain" description="Mur ligase N-terminal catalytic" evidence="14">
    <location>
        <begin position="25"/>
        <end position="75"/>
    </location>
</feature>
<dbReference type="PANTHER" id="PTHR23135:SF4">
    <property type="entry name" value="UDP-N-ACETYLMURAMOYL-L-ALANYL-D-GLUTAMATE--2,6-DIAMINOPIMELATE LIGASE MURE HOMOLOG, CHLOROPLASTIC"/>
    <property type="match status" value="1"/>
</dbReference>
<evidence type="ECO:0000256" key="12">
    <source>
        <dbReference type="HAMAP-Rule" id="MF_00208"/>
    </source>
</evidence>
<dbReference type="EMBL" id="DVOL01000093">
    <property type="protein sequence ID" value="HIV11338.1"/>
    <property type="molecule type" value="Genomic_DNA"/>
</dbReference>
<comment type="cofactor">
    <cofactor evidence="12">
        <name>Mg(2+)</name>
        <dbReference type="ChEBI" id="CHEBI:18420"/>
    </cofactor>
</comment>
<dbReference type="Pfam" id="PF08245">
    <property type="entry name" value="Mur_ligase_M"/>
    <property type="match status" value="1"/>
</dbReference>
<dbReference type="NCBIfam" id="NF001126">
    <property type="entry name" value="PRK00139.1-4"/>
    <property type="match status" value="1"/>
</dbReference>
<accession>A0A9D1T5D8</accession>
<feature type="binding site" evidence="12">
    <location>
        <begin position="400"/>
        <end position="403"/>
    </location>
    <ligand>
        <name>meso-2,6-diaminopimelate</name>
        <dbReference type="ChEBI" id="CHEBI:57791"/>
    </ligand>
</feature>
<feature type="domain" description="Mur ligase C-terminal" evidence="15">
    <location>
        <begin position="327"/>
        <end position="454"/>
    </location>
</feature>
<feature type="binding site" evidence="12">
    <location>
        <begin position="151"/>
        <end position="152"/>
    </location>
    <ligand>
        <name>UDP-N-acetyl-alpha-D-muramoyl-L-alanyl-D-glutamate</name>
        <dbReference type="ChEBI" id="CHEBI:83900"/>
    </ligand>
</feature>
<feature type="binding site" evidence="12">
    <location>
        <position position="178"/>
    </location>
    <ligand>
        <name>UDP-N-acetyl-alpha-D-muramoyl-L-alanyl-D-glutamate</name>
        <dbReference type="ChEBI" id="CHEBI:83900"/>
    </ligand>
</feature>
<comment type="catalytic activity">
    <reaction evidence="12">
        <text>UDP-N-acetyl-alpha-D-muramoyl-L-alanyl-D-glutamate + meso-2,6-diaminopimelate + ATP = UDP-N-acetyl-alpha-D-muramoyl-L-alanyl-gamma-D-glutamyl-meso-2,6-diaminopimelate + ADP + phosphate + H(+)</text>
        <dbReference type="Rhea" id="RHEA:23676"/>
        <dbReference type="ChEBI" id="CHEBI:15378"/>
        <dbReference type="ChEBI" id="CHEBI:30616"/>
        <dbReference type="ChEBI" id="CHEBI:43474"/>
        <dbReference type="ChEBI" id="CHEBI:57791"/>
        <dbReference type="ChEBI" id="CHEBI:83900"/>
        <dbReference type="ChEBI" id="CHEBI:83905"/>
        <dbReference type="ChEBI" id="CHEBI:456216"/>
        <dbReference type="EC" id="6.3.2.13"/>
    </reaction>
</comment>
<comment type="pathway">
    <text evidence="1 12 13">Cell wall biogenesis; peptidoglycan biosynthesis.</text>
</comment>
<dbReference type="InterPro" id="IPR035911">
    <property type="entry name" value="MurE/MurF_N"/>
</dbReference>
<dbReference type="GO" id="GO:0000287">
    <property type="term" value="F:magnesium ion binding"/>
    <property type="evidence" value="ECO:0007669"/>
    <property type="project" value="UniProtKB-UniRule"/>
</dbReference>
<evidence type="ECO:0000256" key="6">
    <source>
        <dbReference type="ARBA" id="ARBA00022741"/>
    </source>
</evidence>
<keyword evidence="7 12" id="KW-0067">ATP-binding</keyword>
<dbReference type="Gene3D" id="3.40.1190.10">
    <property type="entry name" value="Mur-like, catalytic domain"/>
    <property type="match status" value="1"/>
</dbReference>
<evidence type="ECO:0000313" key="17">
    <source>
        <dbReference type="EMBL" id="HIV11338.1"/>
    </source>
</evidence>
<dbReference type="AlphaFoldDB" id="A0A9D1T5D8"/>
<feature type="modified residue" description="N6-carboxylysine" evidence="12">
    <location>
        <position position="218"/>
    </location>
</feature>
<evidence type="ECO:0000256" key="8">
    <source>
        <dbReference type="ARBA" id="ARBA00022960"/>
    </source>
</evidence>
<dbReference type="SUPFAM" id="SSF53244">
    <property type="entry name" value="MurD-like peptide ligases, peptide-binding domain"/>
    <property type="match status" value="1"/>
</dbReference>
<dbReference type="EC" id="6.3.2.13" evidence="12"/>
<dbReference type="InterPro" id="IPR004101">
    <property type="entry name" value="Mur_ligase_C"/>
</dbReference>
<keyword evidence="11 12" id="KW-0961">Cell wall biogenesis/degradation</keyword>
<dbReference type="PROSITE" id="PS01011">
    <property type="entry name" value="FOLYLPOLYGLU_SYNT_1"/>
    <property type="match status" value="1"/>
</dbReference>
<feature type="binding site" evidence="12">
    <location>
        <position position="452"/>
    </location>
    <ligand>
        <name>meso-2,6-diaminopimelate</name>
        <dbReference type="ChEBI" id="CHEBI:57791"/>
    </ligand>
</feature>
<keyword evidence="9 12" id="KW-0573">Peptidoglycan synthesis</keyword>
<comment type="caution">
    <text evidence="17">The sequence shown here is derived from an EMBL/GenBank/DDBJ whole genome shotgun (WGS) entry which is preliminary data.</text>
</comment>
<keyword evidence="12" id="KW-0460">Magnesium</keyword>
<keyword evidence="5 12" id="KW-0132">Cell division</keyword>
<keyword evidence="3 12" id="KW-0963">Cytoplasm</keyword>
<evidence type="ECO:0000256" key="1">
    <source>
        <dbReference type="ARBA" id="ARBA00004752"/>
    </source>
</evidence>
<dbReference type="InterPro" id="IPR000713">
    <property type="entry name" value="Mur_ligase_N"/>
</dbReference>
<dbReference type="InterPro" id="IPR036565">
    <property type="entry name" value="Mur-like_cat_sf"/>
</dbReference>
<comment type="similarity">
    <text evidence="2 12">Belongs to the MurCDEF family. MurE subfamily.</text>
</comment>
<dbReference type="GO" id="GO:0009252">
    <property type="term" value="P:peptidoglycan biosynthetic process"/>
    <property type="evidence" value="ECO:0007669"/>
    <property type="project" value="UniProtKB-UniRule"/>
</dbReference>
<dbReference type="GO" id="GO:0051301">
    <property type="term" value="P:cell division"/>
    <property type="evidence" value="ECO:0007669"/>
    <property type="project" value="UniProtKB-KW"/>
</dbReference>
<dbReference type="InterPro" id="IPR005761">
    <property type="entry name" value="UDP-N-AcMur-Glu-dNH2Pim_ligase"/>
</dbReference>
<evidence type="ECO:0000256" key="11">
    <source>
        <dbReference type="ARBA" id="ARBA00023316"/>
    </source>
</evidence>
<dbReference type="GO" id="GO:0008765">
    <property type="term" value="F:UDP-N-acetylmuramoylalanyl-D-glutamate-2,6-diaminopimelate ligase activity"/>
    <property type="evidence" value="ECO:0007669"/>
    <property type="project" value="UniProtKB-UniRule"/>
</dbReference>
<evidence type="ECO:0000259" key="14">
    <source>
        <dbReference type="Pfam" id="PF01225"/>
    </source>
</evidence>
<evidence type="ECO:0000256" key="7">
    <source>
        <dbReference type="ARBA" id="ARBA00022840"/>
    </source>
</evidence>
<evidence type="ECO:0000256" key="9">
    <source>
        <dbReference type="ARBA" id="ARBA00022984"/>
    </source>
</evidence>
<dbReference type="InterPro" id="IPR013221">
    <property type="entry name" value="Mur_ligase_cen"/>
</dbReference>
<name>A0A9D1T5D8_9FIRM</name>
<feature type="binding site" evidence="12">
    <location>
        <position position="376"/>
    </location>
    <ligand>
        <name>meso-2,6-diaminopimelate</name>
        <dbReference type="ChEBI" id="CHEBI:57791"/>
    </ligand>
</feature>
<sequence>MRLYELLDGIAAPGELDGVGDFSVSGIHSDSREELGEGSVFVAIKGERFDGHDAVPQLSKKGVGAFIVERSLGLENEIIVENSRLALSRLWANYYHNPERELRLIGVTGTNGKTTTVTVIKGLLTLMGRRCGLIGTCGCEIGDELFPSDRTTPEPKEFFSMLDRMRKSGCTDVVMEVSSQGLSQYRLADAFFELAVFTNLTQDHLDVHGSMESYYQAKKLLFSRCGRALINIDDSYGKRLAGELSCPVFSYSCRDFSADYSASGAALSARGSEFWYSSPKKSFKTRIGLPGSYNISNCLAALASCELLGCDPGEAVRLIAGIKGVRGRFEPVDTGRDFHVIIDYAHTPDALENILSCLKELAKGRIVCLFGCGGNRDAKKRPLMAKAAAKYADLLVITSDNPRDEEPHSIIVDILEGLRDTEVDFVEIDDRREAIFWAVTNARSEDIILLAGKGHEDYQILPGGVKVHFDEREIVNEALKA</sequence>
<organism evidence="17 18">
    <name type="scientific">Candidatus Faeciplasma avium</name>
    <dbReference type="NCBI Taxonomy" id="2840798"/>
    <lineage>
        <taxon>Bacteria</taxon>
        <taxon>Bacillati</taxon>
        <taxon>Bacillota</taxon>
        <taxon>Clostridia</taxon>
        <taxon>Eubacteriales</taxon>
        <taxon>Oscillospiraceae</taxon>
        <taxon>Oscillospiraceae incertae sedis</taxon>
        <taxon>Candidatus Faeciplasma</taxon>
    </lineage>
</organism>
<dbReference type="PANTHER" id="PTHR23135">
    <property type="entry name" value="MUR LIGASE FAMILY MEMBER"/>
    <property type="match status" value="1"/>
</dbReference>
<evidence type="ECO:0000256" key="5">
    <source>
        <dbReference type="ARBA" id="ARBA00022618"/>
    </source>
</evidence>
<evidence type="ECO:0000259" key="16">
    <source>
        <dbReference type="Pfam" id="PF08245"/>
    </source>
</evidence>
<dbReference type="HAMAP" id="MF_00208">
    <property type="entry name" value="MurE"/>
    <property type="match status" value="1"/>
</dbReference>
<dbReference type="GO" id="GO:0071555">
    <property type="term" value="P:cell wall organization"/>
    <property type="evidence" value="ECO:0007669"/>
    <property type="project" value="UniProtKB-KW"/>
</dbReference>
<evidence type="ECO:0000256" key="3">
    <source>
        <dbReference type="ARBA" id="ARBA00022490"/>
    </source>
</evidence>